<dbReference type="InterPro" id="IPR036388">
    <property type="entry name" value="WH-like_DNA-bd_sf"/>
</dbReference>
<dbReference type="Pfam" id="PF21981">
    <property type="entry name" value="RecX_HTH3"/>
    <property type="match status" value="1"/>
</dbReference>
<evidence type="ECO:0000256" key="5">
    <source>
        <dbReference type="HAMAP-Rule" id="MF_01114"/>
    </source>
</evidence>
<dbReference type="AlphaFoldDB" id="A0A9D1WNT3"/>
<protein>
    <recommendedName>
        <fullName evidence="3 5">Regulatory protein RecX</fullName>
    </recommendedName>
</protein>
<sequence>MSVRCPNEQGATPRDDAIRLLARREYSRAELMQRLTLRAHAPDVVTACLDELAESGLQSDQRFTESFLRSRVMRGQGPLKIRGELERRGIERDLIAATLSAAEQSGEVDWYALAATTLARRFNDTGSSPRERARRERFLASRGFSFDQVRHALEQLNDAN</sequence>
<organism evidence="9 10">
    <name type="scientific">Candidatus Halomonas stercoripullorum</name>
    <dbReference type="NCBI Taxonomy" id="2838617"/>
    <lineage>
        <taxon>Bacteria</taxon>
        <taxon>Pseudomonadati</taxon>
        <taxon>Pseudomonadota</taxon>
        <taxon>Gammaproteobacteria</taxon>
        <taxon>Oceanospirillales</taxon>
        <taxon>Halomonadaceae</taxon>
        <taxon>Halomonas</taxon>
    </lineage>
</organism>
<dbReference type="InterPro" id="IPR053925">
    <property type="entry name" value="RecX_HTH_3rd"/>
</dbReference>
<feature type="domain" description="RecX first three-helical" evidence="8">
    <location>
        <begin position="14"/>
        <end position="52"/>
    </location>
</feature>
<reference evidence="9" key="1">
    <citation type="journal article" date="2021" name="PeerJ">
        <title>Extensive microbial diversity within the chicken gut microbiome revealed by metagenomics and culture.</title>
        <authorList>
            <person name="Gilroy R."/>
            <person name="Ravi A."/>
            <person name="Getino M."/>
            <person name="Pursley I."/>
            <person name="Horton D.L."/>
            <person name="Alikhan N.F."/>
            <person name="Baker D."/>
            <person name="Gharbi K."/>
            <person name="Hall N."/>
            <person name="Watson M."/>
            <person name="Adriaenssens E.M."/>
            <person name="Foster-Nyarko E."/>
            <person name="Jarju S."/>
            <person name="Secka A."/>
            <person name="Antonio M."/>
            <person name="Oren A."/>
            <person name="Chaudhuri R.R."/>
            <person name="La Ragione R."/>
            <person name="Hildebrand F."/>
            <person name="Pallen M.J."/>
        </authorList>
    </citation>
    <scope>NUCLEOTIDE SEQUENCE</scope>
    <source>
        <strain evidence="9">1193</strain>
    </source>
</reference>
<evidence type="ECO:0000256" key="2">
    <source>
        <dbReference type="ARBA" id="ARBA00009695"/>
    </source>
</evidence>
<comment type="caution">
    <text evidence="9">The sequence shown here is derived from an EMBL/GenBank/DDBJ whole genome shotgun (WGS) entry which is preliminary data.</text>
</comment>
<dbReference type="Pfam" id="PF02631">
    <property type="entry name" value="RecX_HTH2"/>
    <property type="match status" value="1"/>
</dbReference>
<dbReference type="InterPro" id="IPR053926">
    <property type="entry name" value="RecX_HTH_1st"/>
</dbReference>
<dbReference type="HAMAP" id="MF_01114">
    <property type="entry name" value="RecX"/>
    <property type="match status" value="1"/>
</dbReference>
<comment type="similarity">
    <text evidence="2 5">Belongs to the RecX family.</text>
</comment>
<evidence type="ECO:0000313" key="10">
    <source>
        <dbReference type="Proteomes" id="UP000824248"/>
    </source>
</evidence>
<feature type="domain" description="RecX second three-helical" evidence="6">
    <location>
        <begin position="59"/>
        <end position="99"/>
    </location>
</feature>
<dbReference type="GO" id="GO:0006282">
    <property type="term" value="P:regulation of DNA repair"/>
    <property type="evidence" value="ECO:0007669"/>
    <property type="project" value="UniProtKB-UniRule"/>
</dbReference>
<evidence type="ECO:0000256" key="4">
    <source>
        <dbReference type="ARBA" id="ARBA00022490"/>
    </source>
</evidence>
<accession>A0A9D1WNT3</accession>
<name>A0A9D1WNT3_9GAMM</name>
<dbReference type="Pfam" id="PF21982">
    <property type="entry name" value="RecX_HTH1"/>
    <property type="match status" value="1"/>
</dbReference>
<dbReference type="PANTHER" id="PTHR33602:SF1">
    <property type="entry name" value="REGULATORY PROTEIN RECX FAMILY PROTEIN"/>
    <property type="match status" value="1"/>
</dbReference>
<dbReference type="InterPro" id="IPR053924">
    <property type="entry name" value="RecX_HTH_2nd"/>
</dbReference>
<evidence type="ECO:0000259" key="6">
    <source>
        <dbReference type="Pfam" id="PF02631"/>
    </source>
</evidence>
<evidence type="ECO:0000259" key="8">
    <source>
        <dbReference type="Pfam" id="PF21982"/>
    </source>
</evidence>
<comment type="subcellular location">
    <subcellularLocation>
        <location evidence="1 5">Cytoplasm</location>
    </subcellularLocation>
</comment>
<dbReference type="InterPro" id="IPR003783">
    <property type="entry name" value="Regulatory_RecX"/>
</dbReference>
<dbReference type="EMBL" id="DXFC01000305">
    <property type="protein sequence ID" value="HIX62600.1"/>
    <property type="molecule type" value="Genomic_DNA"/>
</dbReference>
<dbReference type="GO" id="GO:0005737">
    <property type="term" value="C:cytoplasm"/>
    <property type="evidence" value="ECO:0007669"/>
    <property type="project" value="UniProtKB-SubCell"/>
</dbReference>
<comment type="function">
    <text evidence="5">Modulates RecA activity.</text>
</comment>
<keyword evidence="4 5" id="KW-0963">Cytoplasm</keyword>
<evidence type="ECO:0000256" key="1">
    <source>
        <dbReference type="ARBA" id="ARBA00004496"/>
    </source>
</evidence>
<dbReference type="Proteomes" id="UP000824248">
    <property type="component" value="Unassembled WGS sequence"/>
</dbReference>
<gene>
    <name evidence="5" type="primary">recX</name>
    <name evidence="9" type="ORF">H9854_10250</name>
</gene>
<reference evidence="9" key="2">
    <citation type="submission" date="2021-04" db="EMBL/GenBank/DDBJ databases">
        <authorList>
            <person name="Gilroy R."/>
        </authorList>
    </citation>
    <scope>NUCLEOTIDE SEQUENCE</scope>
    <source>
        <strain evidence="9">1193</strain>
    </source>
</reference>
<feature type="domain" description="RecX third three-helical" evidence="7">
    <location>
        <begin position="108"/>
        <end position="153"/>
    </location>
</feature>
<proteinExistence type="inferred from homology"/>
<dbReference type="Gene3D" id="1.10.10.10">
    <property type="entry name" value="Winged helix-like DNA-binding domain superfamily/Winged helix DNA-binding domain"/>
    <property type="match status" value="3"/>
</dbReference>
<evidence type="ECO:0000259" key="7">
    <source>
        <dbReference type="Pfam" id="PF21981"/>
    </source>
</evidence>
<evidence type="ECO:0000256" key="3">
    <source>
        <dbReference type="ARBA" id="ARBA00018111"/>
    </source>
</evidence>
<dbReference type="PANTHER" id="PTHR33602">
    <property type="entry name" value="REGULATORY PROTEIN RECX FAMILY PROTEIN"/>
    <property type="match status" value="1"/>
</dbReference>
<evidence type="ECO:0000313" key="9">
    <source>
        <dbReference type="EMBL" id="HIX62600.1"/>
    </source>
</evidence>